<dbReference type="OrthoDB" id="424402at2759"/>
<comment type="caution">
    <text evidence="2">The sequence shown here is derived from an EMBL/GenBank/DDBJ whole genome shotgun (WGS) entry which is preliminary data.</text>
</comment>
<feature type="region of interest" description="Disordered" evidence="1">
    <location>
        <begin position="158"/>
        <end position="227"/>
    </location>
</feature>
<reference evidence="2 3" key="1">
    <citation type="journal article" date="2018" name="Evol. Lett.">
        <title>Horizontal gene cluster transfer increased hallucinogenic mushroom diversity.</title>
        <authorList>
            <person name="Reynolds H.T."/>
            <person name="Vijayakumar V."/>
            <person name="Gluck-Thaler E."/>
            <person name="Korotkin H.B."/>
            <person name="Matheny P.B."/>
            <person name="Slot J.C."/>
        </authorList>
    </citation>
    <scope>NUCLEOTIDE SEQUENCE [LARGE SCALE GENOMIC DNA]</scope>
    <source>
        <strain evidence="2 3">2629</strain>
    </source>
</reference>
<protein>
    <submittedName>
        <fullName evidence="2">Uncharacterized protein</fullName>
    </submittedName>
</protein>
<dbReference type="Proteomes" id="UP000284842">
    <property type="component" value="Unassembled WGS sequence"/>
</dbReference>
<accession>A0A409YRZ3</accession>
<feature type="compositionally biased region" description="Polar residues" evidence="1">
    <location>
        <begin position="79"/>
        <end position="88"/>
    </location>
</feature>
<dbReference type="EMBL" id="NHTK01000757">
    <property type="protein sequence ID" value="PPR05763.1"/>
    <property type="molecule type" value="Genomic_DNA"/>
</dbReference>
<organism evidence="2 3">
    <name type="scientific">Panaeolus cyanescens</name>
    <dbReference type="NCBI Taxonomy" id="181874"/>
    <lineage>
        <taxon>Eukaryota</taxon>
        <taxon>Fungi</taxon>
        <taxon>Dikarya</taxon>
        <taxon>Basidiomycota</taxon>
        <taxon>Agaricomycotina</taxon>
        <taxon>Agaricomycetes</taxon>
        <taxon>Agaricomycetidae</taxon>
        <taxon>Agaricales</taxon>
        <taxon>Agaricineae</taxon>
        <taxon>Galeropsidaceae</taxon>
        <taxon>Panaeolus</taxon>
    </lineage>
</organism>
<dbReference type="InParanoid" id="A0A409YRZ3"/>
<proteinExistence type="predicted"/>
<feature type="compositionally biased region" description="Acidic residues" evidence="1">
    <location>
        <begin position="389"/>
        <end position="400"/>
    </location>
</feature>
<evidence type="ECO:0000256" key="1">
    <source>
        <dbReference type="SAM" id="MobiDB-lite"/>
    </source>
</evidence>
<sequence>MAPLQKSKSKTQEKGKGKSKASSSQPSSSSFPKPIHKGDKAATNVANIGSKPVKVVRIEDPTTTDRSRGDNQRNEADRSTNNNASGSKTGEAGGEEVESSATTTTTADEMFMRITTHGKMRNWVGVALKFLTEHEDNPACSTRSITLHTLPTWISPSILSPSSSSSSSGPSDPSQSVPSNPIRPPVAQSSKTPQVPTKPTAPTTTTTSASASTSAPTSNSASSLTPTPRLISTTEIIKREYIKHLEEKKSSRLKGLWQYNEIGVLEDLGVDMGGGGDGESGETDKERRAKEIVRALSGKHHTRQVQSPYMRITLSLVERPELMGSGKVSCQPPLIRKLSKSAKLRAKKRAKRERIGAGVDGDGPSSSTGVGNEDTGGDDAAGPGRTGGDDQEGMDVDVSV</sequence>
<name>A0A409YRZ3_9AGAR</name>
<feature type="region of interest" description="Disordered" evidence="1">
    <location>
        <begin position="1"/>
        <end position="109"/>
    </location>
</feature>
<evidence type="ECO:0000313" key="3">
    <source>
        <dbReference type="Proteomes" id="UP000284842"/>
    </source>
</evidence>
<keyword evidence="3" id="KW-1185">Reference proteome</keyword>
<feature type="compositionally biased region" description="Low complexity" evidence="1">
    <location>
        <begin position="20"/>
        <end position="33"/>
    </location>
</feature>
<dbReference type="STRING" id="181874.A0A409YRZ3"/>
<feature type="region of interest" description="Disordered" evidence="1">
    <location>
        <begin position="324"/>
        <end position="400"/>
    </location>
</feature>
<evidence type="ECO:0000313" key="2">
    <source>
        <dbReference type="EMBL" id="PPR05763.1"/>
    </source>
</evidence>
<feature type="compositionally biased region" description="Basic and acidic residues" evidence="1">
    <location>
        <begin position="56"/>
        <end position="78"/>
    </location>
</feature>
<feature type="compositionally biased region" description="Low complexity" evidence="1">
    <location>
        <begin position="192"/>
        <end position="227"/>
    </location>
</feature>
<feature type="compositionally biased region" description="Basic residues" evidence="1">
    <location>
        <begin position="337"/>
        <end position="352"/>
    </location>
</feature>
<feature type="compositionally biased region" description="Low complexity" evidence="1">
    <location>
        <begin position="158"/>
        <end position="179"/>
    </location>
</feature>
<gene>
    <name evidence="2" type="ORF">CVT24_006829</name>
</gene>
<dbReference type="AlphaFoldDB" id="A0A409YRZ3"/>